<comment type="caution">
    <text evidence="4">The sequence shown here is derived from an EMBL/GenBank/DDBJ whole genome shotgun (WGS) entry which is preliminary data.</text>
</comment>
<keyword evidence="2" id="KW-0812">Transmembrane</keyword>
<feature type="transmembrane region" description="Helical" evidence="2">
    <location>
        <begin position="268"/>
        <end position="289"/>
    </location>
</feature>
<evidence type="ECO:0000259" key="3">
    <source>
        <dbReference type="Pfam" id="PF26527"/>
    </source>
</evidence>
<organism evidence="4 5">
    <name type="scientific">Nocardia ignorata</name>
    <dbReference type="NCBI Taxonomy" id="145285"/>
    <lineage>
        <taxon>Bacteria</taxon>
        <taxon>Bacillati</taxon>
        <taxon>Actinomycetota</taxon>
        <taxon>Actinomycetes</taxon>
        <taxon>Mycobacteriales</taxon>
        <taxon>Nocardiaceae</taxon>
        <taxon>Nocardia</taxon>
    </lineage>
</organism>
<evidence type="ECO:0000256" key="2">
    <source>
        <dbReference type="SAM" id="Phobius"/>
    </source>
</evidence>
<feature type="compositionally biased region" description="Basic and acidic residues" evidence="1">
    <location>
        <begin position="160"/>
        <end position="172"/>
    </location>
</feature>
<feature type="compositionally biased region" description="Low complexity" evidence="1">
    <location>
        <begin position="203"/>
        <end position="225"/>
    </location>
</feature>
<keyword evidence="2" id="KW-0472">Membrane</keyword>
<dbReference type="InterPro" id="IPR058489">
    <property type="entry name" value="DUF8176"/>
</dbReference>
<accession>A0A4R6PRS2</accession>
<feature type="region of interest" description="Disordered" evidence="1">
    <location>
        <begin position="91"/>
        <end position="249"/>
    </location>
</feature>
<dbReference type="Proteomes" id="UP000295087">
    <property type="component" value="Unassembled WGS sequence"/>
</dbReference>
<dbReference type="Pfam" id="PF26527">
    <property type="entry name" value="DUF8176"/>
    <property type="match status" value="1"/>
</dbReference>
<dbReference type="AlphaFoldDB" id="A0A4R6PRS2"/>
<evidence type="ECO:0000256" key="1">
    <source>
        <dbReference type="SAM" id="MobiDB-lite"/>
    </source>
</evidence>
<evidence type="ECO:0000313" key="4">
    <source>
        <dbReference type="EMBL" id="TDP41152.1"/>
    </source>
</evidence>
<feature type="domain" description="DUF8176" evidence="3">
    <location>
        <begin position="315"/>
        <end position="433"/>
    </location>
</feature>
<sequence>MDRPEARRPIGARQQDPGSAGVPLRGALPRRRSREAGTSGTGARHRIEGGPTTPAGIPVVSLSAPVPVRDAFATDRLPIVGGPMDPGAGQVDTPFILPNNGPDTDKLPIVGADFPAPEPADAQGEWESSTSARSASTWPASSWFDSARPETARPEAPWQESERPESAAEPGRHRSARPGSARPESTWSESARPEPESDWSESAAPVPARQEAAATPTESPAAPAGAGDGWSDRYTAEWEPRPAPDYNGDDEVFARMIDRSKRRRTPRWVAPLAASVAGAVLIGVGYFQFGGPAPASTSASTTLSTVAAPAPGVGHCPSEKVGSLVRGNGPGGTDSGVSAIMAFQHAYYVARSGDQARTLVAGDAALPTGAQIQSGIDTIPVGTTHCLDITPGAFAGQYFVTITEYRPDEVPIVYNPQLVGTTKVGAKTLITSIGPVR</sequence>
<keyword evidence="5" id="KW-1185">Reference proteome</keyword>
<protein>
    <recommendedName>
        <fullName evidence="3">DUF8176 domain-containing protein</fullName>
    </recommendedName>
</protein>
<keyword evidence="2" id="KW-1133">Transmembrane helix</keyword>
<proteinExistence type="predicted"/>
<dbReference type="RefSeq" id="WP_133733769.1">
    <property type="nucleotide sequence ID" value="NZ_SNXK01000001.1"/>
</dbReference>
<evidence type="ECO:0000313" key="5">
    <source>
        <dbReference type="Proteomes" id="UP000295087"/>
    </source>
</evidence>
<dbReference type="EMBL" id="SNXK01000001">
    <property type="protein sequence ID" value="TDP41152.1"/>
    <property type="molecule type" value="Genomic_DNA"/>
</dbReference>
<feature type="compositionally biased region" description="Polar residues" evidence="1">
    <location>
        <begin position="126"/>
        <end position="144"/>
    </location>
</feature>
<name>A0A4R6PRS2_NOCIG</name>
<feature type="region of interest" description="Disordered" evidence="1">
    <location>
        <begin position="1"/>
        <end position="58"/>
    </location>
</feature>
<reference evidence="4 5" key="1">
    <citation type="submission" date="2019-03" db="EMBL/GenBank/DDBJ databases">
        <title>Genomic Encyclopedia of Type Strains, Phase IV (KMG-IV): sequencing the most valuable type-strain genomes for metagenomic binning, comparative biology and taxonomic classification.</title>
        <authorList>
            <person name="Goeker M."/>
        </authorList>
    </citation>
    <scope>NUCLEOTIDE SEQUENCE [LARGE SCALE GENOMIC DNA]</scope>
    <source>
        <strain evidence="4 5">DSM 44496</strain>
    </source>
</reference>
<gene>
    <name evidence="4" type="ORF">DFR75_101250</name>
</gene>
<feature type="compositionally biased region" description="Basic and acidic residues" evidence="1">
    <location>
        <begin position="230"/>
        <end position="242"/>
    </location>
</feature>